<dbReference type="Proteomes" id="UP000720508">
    <property type="component" value="Unassembled WGS sequence"/>
</dbReference>
<dbReference type="EMBL" id="JAHLEM010000481">
    <property type="protein sequence ID" value="MBU3868814.1"/>
    <property type="molecule type" value="Genomic_DNA"/>
</dbReference>
<dbReference type="RefSeq" id="WP_216345633.1">
    <property type="nucleotide sequence ID" value="NZ_JAHLEM010000481.1"/>
</dbReference>
<name>A0ABS6CPT1_9ACTN</name>
<dbReference type="PANTHER" id="PTHR11895:SF67">
    <property type="entry name" value="AMIDASE DOMAIN-CONTAINING PROTEIN"/>
    <property type="match status" value="1"/>
</dbReference>
<evidence type="ECO:0000313" key="3">
    <source>
        <dbReference type="EMBL" id="MBU3868814.1"/>
    </source>
</evidence>
<sequence length="428" mass="44376">MDTSCATAAARLCDRIEAADGEIRAFVPEPGRRERLLHEARMADARWNGPGGRPVLFGVPVGVKDIVRVDGLPTRAGSDVPAEALAGPQASLIDRLRAAGALVAGKTVTAEFAVTAPGPTRNPHHLDHTPGGSSSGSAAAVAAGMVPLAIGTQTIGSMIRPAAYCGVVGFKPTHGRIPSDGVIANAPTFDTVGLFAPDVATLAPAAAVLCDGWRPSGDGEEGTGRRPVLGIPLGPYLDRADTEATSSFEERAGRLEAAGFTVRRMPFPDDFDQVRADQVVIGRYELARAHAAWFPRYAARYHEQTAEAIRQGQRIGDDAYAAALGERAAFRDRLVAAMDRDGIDLWITPAATGPAPYGLKSTGDSVMSLPWSYAGVPALALPAGRAAGRAAGSLPLGVQCAARPGADERLLGWAVDLESTLGGSSAPV</sequence>
<comment type="caution">
    <text evidence="3">The sequence shown here is derived from an EMBL/GenBank/DDBJ whole genome shotgun (WGS) entry which is preliminary data.</text>
</comment>
<evidence type="ECO:0000256" key="1">
    <source>
        <dbReference type="SAM" id="MobiDB-lite"/>
    </source>
</evidence>
<dbReference type="InterPro" id="IPR000120">
    <property type="entry name" value="Amidase"/>
</dbReference>
<gene>
    <name evidence="3" type="ORF">KN815_33645</name>
</gene>
<feature type="region of interest" description="Disordered" evidence="1">
    <location>
        <begin position="116"/>
        <end position="135"/>
    </location>
</feature>
<accession>A0ABS6CPT1</accession>
<dbReference type="Pfam" id="PF01425">
    <property type="entry name" value="Amidase"/>
    <property type="match status" value="1"/>
</dbReference>
<feature type="domain" description="Amidase" evidence="2">
    <location>
        <begin position="11"/>
        <end position="411"/>
    </location>
</feature>
<keyword evidence="4" id="KW-1185">Reference proteome</keyword>
<evidence type="ECO:0000313" key="4">
    <source>
        <dbReference type="Proteomes" id="UP000720508"/>
    </source>
</evidence>
<reference evidence="3 4" key="1">
    <citation type="submission" date="2021-06" db="EMBL/GenBank/DDBJ databases">
        <authorList>
            <person name="Pan X."/>
        </authorList>
    </citation>
    <scope>NUCLEOTIDE SEQUENCE [LARGE SCALE GENOMIC DNA]</scope>
    <source>
        <strain evidence="3 4">4503</strain>
    </source>
</reference>
<dbReference type="PANTHER" id="PTHR11895">
    <property type="entry name" value="TRANSAMIDASE"/>
    <property type="match status" value="1"/>
</dbReference>
<protein>
    <submittedName>
        <fullName evidence="3">Amidase</fullName>
    </submittedName>
</protein>
<dbReference type="InterPro" id="IPR023631">
    <property type="entry name" value="Amidase_dom"/>
</dbReference>
<organism evidence="3 4">
    <name type="scientific">Streptomyces niphimycinicus</name>
    <dbReference type="NCBI Taxonomy" id="2842201"/>
    <lineage>
        <taxon>Bacteria</taxon>
        <taxon>Bacillati</taxon>
        <taxon>Actinomycetota</taxon>
        <taxon>Actinomycetes</taxon>
        <taxon>Kitasatosporales</taxon>
        <taxon>Streptomycetaceae</taxon>
        <taxon>Streptomyces</taxon>
    </lineage>
</organism>
<evidence type="ECO:0000259" key="2">
    <source>
        <dbReference type="Pfam" id="PF01425"/>
    </source>
</evidence>
<proteinExistence type="predicted"/>